<proteinExistence type="predicted"/>
<gene>
    <name evidence="2" type="ORF">F2Q68_00025007</name>
</gene>
<evidence type="ECO:0000313" key="3">
    <source>
        <dbReference type="Proteomes" id="UP000712281"/>
    </source>
</evidence>
<reference evidence="2" key="1">
    <citation type="submission" date="2019-12" db="EMBL/GenBank/DDBJ databases">
        <title>Genome sequencing and annotation of Brassica cretica.</title>
        <authorList>
            <person name="Studholme D.J."/>
            <person name="Sarris P.F."/>
        </authorList>
    </citation>
    <scope>NUCLEOTIDE SEQUENCE</scope>
    <source>
        <strain evidence="2">PFS-001/15</strain>
        <tissue evidence="2">Leaf</tissue>
    </source>
</reference>
<accession>A0A8S9IH06</accession>
<evidence type="ECO:0000256" key="1">
    <source>
        <dbReference type="SAM" id="MobiDB-lite"/>
    </source>
</evidence>
<organism evidence="2 3">
    <name type="scientific">Brassica cretica</name>
    <name type="common">Mustard</name>
    <dbReference type="NCBI Taxonomy" id="69181"/>
    <lineage>
        <taxon>Eukaryota</taxon>
        <taxon>Viridiplantae</taxon>
        <taxon>Streptophyta</taxon>
        <taxon>Embryophyta</taxon>
        <taxon>Tracheophyta</taxon>
        <taxon>Spermatophyta</taxon>
        <taxon>Magnoliopsida</taxon>
        <taxon>eudicotyledons</taxon>
        <taxon>Gunneridae</taxon>
        <taxon>Pentapetalae</taxon>
        <taxon>rosids</taxon>
        <taxon>malvids</taxon>
        <taxon>Brassicales</taxon>
        <taxon>Brassicaceae</taxon>
        <taxon>Brassiceae</taxon>
        <taxon>Brassica</taxon>
    </lineage>
</organism>
<feature type="region of interest" description="Disordered" evidence="1">
    <location>
        <begin position="1"/>
        <end position="88"/>
    </location>
</feature>
<dbReference type="Proteomes" id="UP000712281">
    <property type="component" value="Unassembled WGS sequence"/>
</dbReference>
<sequence length="88" mass="9355">MDPNQTVGTTPSRVNDIDPIGSDSGTEATPIGLTGANDATRTIPRRNESLRSGLQVKIDLSRSIRHRSQNESELESGNVPGTANPPMT</sequence>
<dbReference type="AlphaFoldDB" id="A0A8S9IH06"/>
<evidence type="ECO:0000313" key="2">
    <source>
        <dbReference type="EMBL" id="KAF2568512.1"/>
    </source>
</evidence>
<feature type="compositionally biased region" description="Polar residues" evidence="1">
    <location>
        <begin position="1"/>
        <end position="13"/>
    </location>
</feature>
<comment type="caution">
    <text evidence="2">The sequence shown here is derived from an EMBL/GenBank/DDBJ whole genome shotgun (WGS) entry which is preliminary data.</text>
</comment>
<protein>
    <submittedName>
        <fullName evidence="2">Uncharacterized protein</fullName>
    </submittedName>
</protein>
<dbReference type="EMBL" id="QGKW02001911">
    <property type="protein sequence ID" value="KAF2568512.1"/>
    <property type="molecule type" value="Genomic_DNA"/>
</dbReference>
<name>A0A8S9IH06_BRACR</name>